<keyword evidence="1" id="KW-0472">Membrane</keyword>
<dbReference type="InterPro" id="IPR052701">
    <property type="entry name" value="GAG_Ulvan_Degrading_Sulfatases"/>
</dbReference>
<gene>
    <name evidence="3" type="ORF">FE810_14710</name>
</gene>
<protein>
    <submittedName>
        <fullName evidence="3">DUF229 domain-containing protein</fullName>
    </submittedName>
</protein>
<dbReference type="InterPro" id="IPR000917">
    <property type="entry name" value="Sulfatase_N"/>
</dbReference>
<name>A0A5R9ID22_9GAMM</name>
<feature type="transmembrane region" description="Helical" evidence="1">
    <location>
        <begin position="162"/>
        <end position="181"/>
    </location>
</feature>
<comment type="caution">
    <text evidence="3">The sequence shown here is derived from an EMBL/GenBank/DDBJ whole genome shotgun (WGS) entry which is preliminary data.</text>
</comment>
<dbReference type="Gene3D" id="3.40.720.10">
    <property type="entry name" value="Alkaline Phosphatase, subunit A"/>
    <property type="match status" value="1"/>
</dbReference>
<dbReference type="OrthoDB" id="9803751at2"/>
<dbReference type="AlphaFoldDB" id="A0A5R9ID22"/>
<evidence type="ECO:0000313" key="3">
    <source>
        <dbReference type="EMBL" id="TLU61485.1"/>
    </source>
</evidence>
<feature type="transmembrane region" description="Helical" evidence="1">
    <location>
        <begin position="12"/>
        <end position="33"/>
    </location>
</feature>
<keyword evidence="1" id="KW-1133">Transmembrane helix</keyword>
<dbReference type="Pfam" id="PF00884">
    <property type="entry name" value="Sulfatase"/>
    <property type="match status" value="1"/>
</dbReference>
<feature type="transmembrane region" description="Helical" evidence="1">
    <location>
        <begin position="124"/>
        <end position="142"/>
    </location>
</feature>
<organism evidence="3 4">
    <name type="scientific">Thalassotalea litorea</name>
    <dbReference type="NCBI Taxonomy" id="2020715"/>
    <lineage>
        <taxon>Bacteria</taxon>
        <taxon>Pseudomonadati</taxon>
        <taxon>Pseudomonadota</taxon>
        <taxon>Gammaproteobacteria</taxon>
        <taxon>Alteromonadales</taxon>
        <taxon>Colwelliaceae</taxon>
        <taxon>Thalassotalea</taxon>
    </lineage>
</organism>
<feature type="transmembrane region" description="Helical" evidence="1">
    <location>
        <begin position="90"/>
        <end position="112"/>
    </location>
</feature>
<feature type="domain" description="Sulfatase N-terminal" evidence="2">
    <location>
        <begin position="203"/>
        <end position="517"/>
    </location>
</feature>
<dbReference type="PANTHER" id="PTHR43751">
    <property type="entry name" value="SULFATASE"/>
    <property type="match status" value="1"/>
</dbReference>
<proteinExistence type="predicted"/>
<dbReference type="RefSeq" id="WP_138321004.1">
    <property type="nucleotide sequence ID" value="NZ_VCBC01000016.1"/>
</dbReference>
<accession>A0A5R9ID22</accession>
<keyword evidence="4" id="KW-1185">Reference proteome</keyword>
<sequence length="628" mass="72923">MKAQIIYRHINAIGLVLMSSLLLITLEWLFFLTKPSFLSYYPLNERIFVLLNSYFLLSIILLALYCVIIIFISPLFLIKAPPDSIKNIRFIFIPVLIFSVIVFLILDNNTYILFGFASYTVSNFISRVFYVGILVGLAIYFYRKFNHWFDRLNVNRFAYKKLICSFTFIFIFIMSSMSVILSAKPSNTPRQEVKSDKDTRQLPNIIIFSADGVNSKQMSVYGFQKSTTPFFETIKDELAIFQNHYTNSEKTTGSIGALLTGKLPTHTKVIFRPDAFRGPDRFEHLPAILKNLGYYNIDISVRHYVDAEDLDLNESFNYANDRYIYKRTGVNRWLYIALPGTSKFIESIWDRLSFRFYHLSYLNKWKNPFQIVTQADDLEDHLSDIPRMQTLLDKISKTPPPFFINVHLLGPHGNKFIYEKPIFTRTKSQPKGWMMEHYNNAIYQWDEYAKQIYSALEKQQQLENTLLIFNSDHGLRHSIKNSLPLMIRFPGKAVTGVVNTPSQRIDIAPTILDYLDISQPSWMIGQSLLKADRVHEPIFIAGASFTRKMNNQNWKVSASLEPPYYSLGTLSIIYCGHLATLNLIDESEQTMTTTNLEEAEYPCPRKDFTPKEAEDLLRQHLQENYPKI</sequence>
<dbReference type="Proteomes" id="UP000307790">
    <property type="component" value="Unassembled WGS sequence"/>
</dbReference>
<evidence type="ECO:0000259" key="2">
    <source>
        <dbReference type="Pfam" id="PF00884"/>
    </source>
</evidence>
<dbReference type="PANTHER" id="PTHR43751:SF3">
    <property type="entry name" value="SULFATASE N-TERMINAL DOMAIN-CONTAINING PROTEIN"/>
    <property type="match status" value="1"/>
</dbReference>
<reference evidence="3 4" key="1">
    <citation type="submission" date="2019-05" db="EMBL/GenBank/DDBJ databases">
        <title>Genome sequences of Thalassotalea litorea 1K03283.</title>
        <authorList>
            <person name="Zhang D."/>
        </authorList>
    </citation>
    <scope>NUCLEOTIDE SEQUENCE [LARGE SCALE GENOMIC DNA]</scope>
    <source>
        <strain evidence="3 4">MCCC 1K03283</strain>
    </source>
</reference>
<evidence type="ECO:0000313" key="4">
    <source>
        <dbReference type="Proteomes" id="UP000307790"/>
    </source>
</evidence>
<feature type="transmembrane region" description="Helical" evidence="1">
    <location>
        <begin position="53"/>
        <end position="78"/>
    </location>
</feature>
<dbReference type="InterPro" id="IPR017850">
    <property type="entry name" value="Alkaline_phosphatase_core_sf"/>
</dbReference>
<dbReference type="SUPFAM" id="SSF53649">
    <property type="entry name" value="Alkaline phosphatase-like"/>
    <property type="match status" value="1"/>
</dbReference>
<evidence type="ECO:0000256" key="1">
    <source>
        <dbReference type="SAM" id="Phobius"/>
    </source>
</evidence>
<keyword evidence="1" id="KW-0812">Transmembrane</keyword>
<dbReference type="EMBL" id="VCBC01000016">
    <property type="protein sequence ID" value="TLU61485.1"/>
    <property type="molecule type" value="Genomic_DNA"/>
</dbReference>